<dbReference type="AlphaFoldDB" id="A0A840QAJ2"/>
<name>A0A840QAJ2_9PSEU</name>
<dbReference type="PANTHER" id="PTHR22789">
    <property type="entry name" value="FUCULOSE PHOSPHATE ALDOLASE"/>
    <property type="match status" value="1"/>
</dbReference>
<dbReference type="GO" id="GO:0005829">
    <property type="term" value="C:cytosol"/>
    <property type="evidence" value="ECO:0007669"/>
    <property type="project" value="TreeGrafter"/>
</dbReference>
<organism evidence="4 5">
    <name type="scientific">Saccharopolyspora phatthalungensis</name>
    <dbReference type="NCBI Taxonomy" id="664693"/>
    <lineage>
        <taxon>Bacteria</taxon>
        <taxon>Bacillati</taxon>
        <taxon>Actinomycetota</taxon>
        <taxon>Actinomycetes</taxon>
        <taxon>Pseudonocardiales</taxon>
        <taxon>Pseudonocardiaceae</taxon>
        <taxon>Saccharopolyspora</taxon>
    </lineage>
</organism>
<dbReference type="SMART" id="SM01007">
    <property type="entry name" value="Aldolase_II"/>
    <property type="match status" value="1"/>
</dbReference>
<evidence type="ECO:0000313" key="5">
    <source>
        <dbReference type="Proteomes" id="UP000584374"/>
    </source>
</evidence>
<dbReference type="InterPro" id="IPR001303">
    <property type="entry name" value="Aldolase_II/adducin_N"/>
</dbReference>
<keyword evidence="1" id="KW-0479">Metal-binding</keyword>
<dbReference type="InterPro" id="IPR036409">
    <property type="entry name" value="Aldolase_II/adducin_N_sf"/>
</dbReference>
<dbReference type="GO" id="GO:0016832">
    <property type="term" value="F:aldehyde-lyase activity"/>
    <property type="evidence" value="ECO:0007669"/>
    <property type="project" value="TreeGrafter"/>
</dbReference>
<dbReference type="GO" id="GO:0046872">
    <property type="term" value="F:metal ion binding"/>
    <property type="evidence" value="ECO:0007669"/>
    <property type="project" value="UniProtKB-KW"/>
</dbReference>
<evidence type="ECO:0000256" key="2">
    <source>
        <dbReference type="ARBA" id="ARBA00023239"/>
    </source>
</evidence>
<dbReference type="Proteomes" id="UP000584374">
    <property type="component" value="Unassembled WGS sequence"/>
</dbReference>
<dbReference type="SUPFAM" id="SSF53639">
    <property type="entry name" value="AraD/HMP-PK domain-like"/>
    <property type="match status" value="1"/>
</dbReference>
<evidence type="ECO:0000259" key="3">
    <source>
        <dbReference type="SMART" id="SM01007"/>
    </source>
</evidence>
<dbReference type="RefSeq" id="WP_184727999.1">
    <property type="nucleotide sequence ID" value="NZ_JACHIW010000001.1"/>
</dbReference>
<sequence length="230" mass="24125">MTAGASSVPGAAEVVEAAQVLARLGLVSAFGHVSVRAENELMITPTADLATVTPTQLVTVQIVPGVDGAALPANVPGEAHLHCAIYRARPDVTAVVRAQPESALGAGATATELPLLHGQAAWLGHRIPVHQSPRLIRDARLGDAAARSLGDNDALVLRGNGAVTTGTSPGEAVTRMWLLETACRIHLATRGADPMVLDDDDIAAWRDAAPPLLRRLWHHLRTDTSSRRTT</sequence>
<keyword evidence="2" id="KW-0456">Lyase</keyword>
<dbReference type="Pfam" id="PF00596">
    <property type="entry name" value="Aldolase_II"/>
    <property type="match status" value="1"/>
</dbReference>
<dbReference type="InterPro" id="IPR050197">
    <property type="entry name" value="Aldolase_class_II_sugar_metab"/>
</dbReference>
<protein>
    <submittedName>
        <fullName evidence="4">Ribulose-5-phosphate 4-epimerase/fuculose-1-phosphate aldolase</fullName>
    </submittedName>
</protein>
<dbReference type="PANTHER" id="PTHR22789:SF0">
    <property type="entry name" value="3-OXO-TETRONATE 4-PHOSPHATE DECARBOXYLASE-RELATED"/>
    <property type="match status" value="1"/>
</dbReference>
<feature type="domain" description="Class II aldolase/adducin N-terminal" evidence="3">
    <location>
        <begin position="12"/>
        <end position="187"/>
    </location>
</feature>
<dbReference type="EMBL" id="JACHIW010000001">
    <property type="protein sequence ID" value="MBB5156967.1"/>
    <property type="molecule type" value="Genomic_DNA"/>
</dbReference>
<gene>
    <name evidence="4" type="ORF">BJ970_004501</name>
</gene>
<reference evidence="4 5" key="1">
    <citation type="submission" date="2020-08" db="EMBL/GenBank/DDBJ databases">
        <title>Sequencing the genomes of 1000 actinobacteria strains.</title>
        <authorList>
            <person name="Klenk H.-P."/>
        </authorList>
    </citation>
    <scope>NUCLEOTIDE SEQUENCE [LARGE SCALE GENOMIC DNA]</scope>
    <source>
        <strain evidence="4 5">DSM 45584</strain>
    </source>
</reference>
<accession>A0A840QAJ2</accession>
<evidence type="ECO:0000313" key="4">
    <source>
        <dbReference type="EMBL" id="MBB5156967.1"/>
    </source>
</evidence>
<proteinExistence type="predicted"/>
<evidence type="ECO:0000256" key="1">
    <source>
        <dbReference type="ARBA" id="ARBA00022723"/>
    </source>
</evidence>
<dbReference type="Gene3D" id="3.40.225.10">
    <property type="entry name" value="Class II aldolase/adducin N-terminal domain"/>
    <property type="match status" value="1"/>
</dbReference>
<dbReference type="GO" id="GO:0019323">
    <property type="term" value="P:pentose catabolic process"/>
    <property type="evidence" value="ECO:0007669"/>
    <property type="project" value="TreeGrafter"/>
</dbReference>
<keyword evidence="5" id="KW-1185">Reference proteome</keyword>
<comment type="caution">
    <text evidence="4">The sequence shown here is derived from an EMBL/GenBank/DDBJ whole genome shotgun (WGS) entry which is preliminary data.</text>
</comment>